<reference evidence="1" key="1">
    <citation type="submission" date="2014-11" db="EMBL/GenBank/DDBJ databases">
        <authorList>
            <person name="Amaro Gonzalez C."/>
        </authorList>
    </citation>
    <scope>NUCLEOTIDE SEQUENCE</scope>
</reference>
<protein>
    <submittedName>
        <fullName evidence="1">Uncharacterized protein</fullName>
    </submittedName>
</protein>
<reference evidence="1" key="2">
    <citation type="journal article" date="2015" name="Fish Shellfish Immunol.">
        <title>Early steps in the European eel (Anguilla anguilla)-Vibrio vulnificus interaction in the gills: Role of the RtxA13 toxin.</title>
        <authorList>
            <person name="Callol A."/>
            <person name="Pajuelo D."/>
            <person name="Ebbesson L."/>
            <person name="Teles M."/>
            <person name="MacKenzie S."/>
            <person name="Amaro C."/>
        </authorList>
    </citation>
    <scope>NUCLEOTIDE SEQUENCE</scope>
</reference>
<organism evidence="1">
    <name type="scientific">Anguilla anguilla</name>
    <name type="common">European freshwater eel</name>
    <name type="synonym">Muraena anguilla</name>
    <dbReference type="NCBI Taxonomy" id="7936"/>
    <lineage>
        <taxon>Eukaryota</taxon>
        <taxon>Metazoa</taxon>
        <taxon>Chordata</taxon>
        <taxon>Craniata</taxon>
        <taxon>Vertebrata</taxon>
        <taxon>Euteleostomi</taxon>
        <taxon>Actinopterygii</taxon>
        <taxon>Neopterygii</taxon>
        <taxon>Teleostei</taxon>
        <taxon>Anguilliformes</taxon>
        <taxon>Anguillidae</taxon>
        <taxon>Anguilla</taxon>
    </lineage>
</organism>
<proteinExistence type="predicted"/>
<dbReference type="AlphaFoldDB" id="A0A0E9UIP3"/>
<name>A0A0E9UIP3_ANGAN</name>
<evidence type="ECO:0000313" key="1">
    <source>
        <dbReference type="EMBL" id="JAH65612.1"/>
    </source>
</evidence>
<dbReference type="EMBL" id="GBXM01042965">
    <property type="protein sequence ID" value="JAH65612.1"/>
    <property type="molecule type" value="Transcribed_RNA"/>
</dbReference>
<sequence>MMERISYAAGEEGVQRPLQHLGCH</sequence>
<accession>A0A0E9UIP3</accession>